<dbReference type="InterPro" id="IPR000421">
    <property type="entry name" value="FA58C"/>
</dbReference>
<dbReference type="SUPFAM" id="SSF49785">
    <property type="entry name" value="Galactose-binding domain-like"/>
    <property type="match status" value="1"/>
</dbReference>
<dbReference type="Gene3D" id="2.60.120.260">
    <property type="entry name" value="Galactose-binding domain-like"/>
    <property type="match status" value="1"/>
</dbReference>
<gene>
    <name evidence="2" type="ORF">GCM10023143_01600</name>
</gene>
<feature type="domain" description="F5/8 type C" evidence="1">
    <location>
        <begin position="221"/>
        <end position="368"/>
    </location>
</feature>
<evidence type="ECO:0000313" key="3">
    <source>
        <dbReference type="Proteomes" id="UP001501207"/>
    </source>
</evidence>
<evidence type="ECO:0000259" key="1">
    <source>
        <dbReference type="PROSITE" id="PS50022"/>
    </source>
</evidence>
<dbReference type="RefSeq" id="WP_344973782.1">
    <property type="nucleotide sequence ID" value="NZ_BAABFN010000001.1"/>
</dbReference>
<organism evidence="2 3">
    <name type="scientific">Compostibacter hankyongensis</name>
    <dbReference type="NCBI Taxonomy" id="1007089"/>
    <lineage>
        <taxon>Bacteria</taxon>
        <taxon>Pseudomonadati</taxon>
        <taxon>Bacteroidota</taxon>
        <taxon>Chitinophagia</taxon>
        <taxon>Chitinophagales</taxon>
        <taxon>Chitinophagaceae</taxon>
        <taxon>Compostibacter</taxon>
    </lineage>
</organism>
<dbReference type="Proteomes" id="UP001501207">
    <property type="component" value="Unassembled WGS sequence"/>
</dbReference>
<evidence type="ECO:0000313" key="2">
    <source>
        <dbReference type="EMBL" id="GAA4300550.1"/>
    </source>
</evidence>
<accession>A0ABP8FD12</accession>
<reference evidence="3" key="1">
    <citation type="journal article" date="2019" name="Int. J. Syst. Evol. Microbiol.">
        <title>The Global Catalogue of Microorganisms (GCM) 10K type strain sequencing project: providing services to taxonomists for standard genome sequencing and annotation.</title>
        <authorList>
            <consortium name="The Broad Institute Genomics Platform"/>
            <consortium name="The Broad Institute Genome Sequencing Center for Infectious Disease"/>
            <person name="Wu L."/>
            <person name="Ma J."/>
        </authorList>
    </citation>
    <scope>NUCLEOTIDE SEQUENCE [LARGE SCALE GENOMIC DNA]</scope>
    <source>
        <strain evidence="3">JCM 17664</strain>
    </source>
</reference>
<dbReference type="InterPro" id="IPR008979">
    <property type="entry name" value="Galactose-bd-like_sf"/>
</dbReference>
<dbReference type="PROSITE" id="PS51257">
    <property type="entry name" value="PROKAR_LIPOPROTEIN"/>
    <property type="match status" value="1"/>
</dbReference>
<dbReference type="Pfam" id="PF00754">
    <property type="entry name" value="F5_F8_type_C"/>
    <property type="match status" value="1"/>
</dbReference>
<protein>
    <recommendedName>
        <fullName evidence="1">F5/8 type C domain-containing protein</fullName>
    </recommendedName>
</protein>
<proteinExistence type="predicted"/>
<dbReference type="Pfam" id="PF16389">
    <property type="entry name" value="DUF4998"/>
    <property type="match status" value="1"/>
</dbReference>
<dbReference type="EMBL" id="BAABFN010000001">
    <property type="protein sequence ID" value="GAA4300550.1"/>
    <property type="molecule type" value="Genomic_DNA"/>
</dbReference>
<keyword evidence="3" id="KW-1185">Reference proteome</keyword>
<dbReference type="PROSITE" id="PS50022">
    <property type="entry name" value="FA58C_3"/>
    <property type="match status" value="1"/>
</dbReference>
<name>A0ABP8FD12_9BACT</name>
<comment type="caution">
    <text evidence="2">The sequence shown here is derived from an EMBL/GenBank/DDBJ whole genome shotgun (WGS) entry which is preliminary data.</text>
</comment>
<sequence>MQQYRLRNIGWKTGITLLLAGFAACSKMDTPYKDFIKGSVIYIGSADSVKVHPGKNRIQLSWLLSDPMATHAKVYWNNRSDSLEVPLKSTGGIDSVNVMLKDLPEGAYSFDIYTYDDKGHSSVRVSAVGYSYGDNYIGSLLPRPVTSAMYEAGDVNILWGGADETVVRNEFSYTDTLGVAHQVYIYPDSAHTLLKGYDFEAQRTLQYKTLYLPDPMSIDTFYTPGETMEVTTMVEYDKSAWTAEAVDYDVPSGRVPQNTLDNNPKTVWHMDKTHSYPHHITVDMKTVNEINGLSYMQRAPLDGAAKQVEIEISTDNASWESLGVFTLENSADKKFLELANAVSCRYFRITFNSDYKNGQFTAIAELGAYKRE</sequence>